<feature type="transmembrane region" description="Helical" evidence="2">
    <location>
        <begin position="145"/>
        <end position="166"/>
    </location>
</feature>
<keyword evidence="4" id="KW-1185">Reference proteome</keyword>
<protein>
    <submittedName>
        <fullName evidence="3">DoxX family protein</fullName>
    </submittedName>
</protein>
<dbReference type="Proteomes" id="UP000000844">
    <property type="component" value="Chromosome"/>
</dbReference>
<name>D3PYN3_STANL</name>
<evidence type="ECO:0000313" key="3">
    <source>
        <dbReference type="EMBL" id="ADD43466.1"/>
    </source>
</evidence>
<evidence type="ECO:0000313" key="4">
    <source>
        <dbReference type="Proteomes" id="UP000000844"/>
    </source>
</evidence>
<feature type="transmembrane region" description="Helical" evidence="2">
    <location>
        <begin position="95"/>
        <end position="125"/>
    </location>
</feature>
<accession>D3PYN3</accession>
<feature type="compositionally biased region" description="Polar residues" evidence="1">
    <location>
        <begin position="1"/>
        <end position="12"/>
    </location>
</feature>
<keyword evidence="2" id="KW-0472">Membrane</keyword>
<feature type="transmembrane region" description="Helical" evidence="2">
    <location>
        <begin position="25"/>
        <end position="46"/>
    </location>
</feature>
<proteinExistence type="predicted"/>
<evidence type="ECO:0000256" key="1">
    <source>
        <dbReference type="SAM" id="MobiDB-lite"/>
    </source>
</evidence>
<dbReference type="AlphaFoldDB" id="D3PYN3"/>
<dbReference type="EMBL" id="CP001778">
    <property type="protein sequence ID" value="ADD43466.1"/>
    <property type="molecule type" value="Genomic_DNA"/>
</dbReference>
<gene>
    <name evidence="3" type="ordered locus">Snas_3810</name>
</gene>
<reference evidence="3 4" key="1">
    <citation type="journal article" date="2009" name="Stand. Genomic Sci.">
        <title>Complete genome sequence of Stackebrandtia nassauensis type strain (LLR-40K-21).</title>
        <authorList>
            <person name="Munk C."/>
            <person name="Lapidus A."/>
            <person name="Copeland A."/>
            <person name="Jando M."/>
            <person name="Mayilraj S."/>
            <person name="Glavina Del Rio T."/>
            <person name="Nolan M."/>
            <person name="Chen F."/>
            <person name="Lucas S."/>
            <person name="Tice H."/>
            <person name="Cheng J.F."/>
            <person name="Han C."/>
            <person name="Detter J.C."/>
            <person name="Bruce D."/>
            <person name="Goodwin L."/>
            <person name="Chain P."/>
            <person name="Pitluck S."/>
            <person name="Goker M."/>
            <person name="Ovchinikova G."/>
            <person name="Pati A."/>
            <person name="Ivanova N."/>
            <person name="Mavromatis K."/>
            <person name="Chen A."/>
            <person name="Palaniappan K."/>
            <person name="Land M."/>
            <person name="Hauser L."/>
            <person name="Chang Y.J."/>
            <person name="Jeffries C.D."/>
            <person name="Bristow J."/>
            <person name="Eisen J.A."/>
            <person name="Markowitz V."/>
            <person name="Hugenholtz P."/>
            <person name="Kyrpides N.C."/>
            <person name="Klenk H.P."/>
        </authorList>
    </citation>
    <scope>NUCLEOTIDE SEQUENCE [LARGE SCALE GENOMIC DNA]</scope>
    <source>
        <strain evidence="4">DSM 44728 / CIP 108903 / NRRL B-16338 / NBRC 102104 / LLR-40K-21</strain>
    </source>
</reference>
<feature type="region of interest" description="Disordered" evidence="1">
    <location>
        <begin position="1"/>
        <end position="20"/>
    </location>
</feature>
<dbReference type="eggNOG" id="ENOG502ZZP3">
    <property type="taxonomic scope" value="Bacteria"/>
</dbReference>
<keyword evidence="2" id="KW-0812">Transmembrane</keyword>
<sequence length="182" mass="19159">MTDIASPTASTHESNDKPESPLSPFARVALALARICLGWIFLWAFLDKLLGLGRGTPSDGSWLDGNSPTAGYLGSVEGTFAGLFSAMSGQVWADWLFMLGMGGLGVSLILGIGMRVAAIGGIALLGMLWLSSLPLENNPFMDEHLVYLVTAIALAAARAGDTLGLGKAWARTPLVRALPFLR</sequence>
<dbReference type="STRING" id="446470.Snas_3810"/>
<keyword evidence="2" id="KW-1133">Transmembrane helix</keyword>
<organism evidence="3 4">
    <name type="scientific">Stackebrandtia nassauensis (strain DSM 44728 / CIP 108903 / NRRL B-16338 / NBRC 102104 / LLR-40K-21)</name>
    <dbReference type="NCBI Taxonomy" id="446470"/>
    <lineage>
        <taxon>Bacteria</taxon>
        <taxon>Bacillati</taxon>
        <taxon>Actinomycetota</taxon>
        <taxon>Actinomycetes</taxon>
        <taxon>Glycomycetales</taxon>
        <taxon>Glycomycetaceae</taxon>
        <taxon>Stackebrandtia</taxon>
    </lineage>
</organism>
<dbReference type="HOGENOM" id="CLU_114557_0_0_11"/>
<dbReference type="KEGG" id="sna:Snas_3810"/>
<evidence type="ECO:0000256" key="2">
    <source>
        <dbReference type="SAM" id="Phobius"/>
    </source>
</evidence>
<dbReference type="RefSeq" id="WP_013019037.1">
    <property type="nucleotide sequence ID" value="NC_013947.1"/>
</dbReference>